<dbReference type="InterPro" id="IPR007527">
    <property type="entry name" value="Znf_SWIM"/>
</dbReference>
<dbReference type="PANTHER" id="PTHR31669:SF307">
    <property type="entry name" value="PROTEIN FAR1-RELATED SEQUENCE"/>
    <property type="match status" value="1"/>
</dbReference>
<gene>
    <name evidence="8" type="ORF">PVAP13_5NG417200</name>
</gene>
<feature type="domain" description="SWIM-type" evidence="7">
    <location>
        <begin position="193"/>
        <end position="229"/>
    </location>
</feature>
<comment type="caution">
    <text evidence="8">The sequence shown here is derived from an EMBL/GenBank/DDBJ whole genome shotgun (WGS) entry which is preliminary data.</text>
</comment>
<dbReference type="InterPro" id="IPR006564">
    <property type="entry name" value="Znf_PMZ"/>
</dbReference>
<dbReference type="InterPro" id="IPR031052">
    <property type="entry name" value="FHY3/FAR1"/>
</dbReference>
<dbReference type="AlphaFoldDB" id="A0A8T0RYN4"/>
<dbReference type="PROSITE" id="PS50966">
    <property type="entry name" value="ZF_SWIM"/>
    <property type="match status" value="1"/>
</dbReference>
<keyword evidence="3 5" id="KW-0863">Zinc-finger</keyword>
<dbReference type="PANTHER" id="PTHR31669">
    <property type="entry name" value="PROTEIN FAR1-RELATED SEQUENCE 10-RELATED"/>
    <property type="match status" value="1"/>
</dbReference>
<comment type="subcellular location">
    <subcellularLocation>
        <location evidence="6">Nucleus</location>
    </subcellularLocation>
</comment>
<evidence type="ECO:0000256" key="1">
    <source>
        <dbReference type="ARBA" id="ARBA00005889"/>
    </source>
</evidence>
<organism evidence="8 9">
    <name type="scientific">Panicum virgatum</name>
    <name type="common">Blackwell switchgrass</name>
    <dbReference type="NCBI Taxonomy" id="38727"/>
    <lineage>
        <taxon>Eukaryota</taxon>
        <taxon>Viridiplantae</taxon>
        <taxon>Streptophyta</taxon>
        <taxon>Embryophyta</taxon>
        <taxon>Tracheophyta</taxon>
        <taxon>Spermatophyta</taxon>
        <taxon>Magnoliopsida</taxon>
        <taxon>Liliopsida</taxon>
        <taxon>Poales</taxon>
        <taxon>Poaceae</taxon>
        <taxon>PACMAD clade</taxon>
        <taxon>Panicoideae</taxon>
        <taxon>Panicodae</taxon>
        <taxon>Paniceae</taxon>
        <taxon>Panicinae</taxon>
        <taxon>Panicum</taxon>
        <taxon>Panicum sect. Hiantes</taxon>
    </lineage>
</organism>
<proteinExistence type="inferred from homology"/>
<reference evidence="8" key="1">
    <citation type="submission" date="2020-05" db="EMBL/GenBank/DDBJ databases">
        <title>WGS assembly of Panicum virgatum.</title>
        <authorList>
            <person name="Lovell J.T."/>
            <person name="Jenkins J."/>
            <person name="Shu S."/>
            <person name="Juenger T.E."/>
            <person name="Schmutz J."/>
        </authorList>
    </citation>
    <scope>NUCLEOTIDE SEQUENCE</scope>
    <source>
        <strain evidence="8">AP13</strain>
    </source>
</reference>
<dbReference type="Proteomes" id="UP000823388">
    <property type="component" value="Chromosome 5N"/>
</dbReference>
<dbReference type="EMBL" id="CM029046">
    <property type="protein sequence ID" value="KAG2590594.1"/>
    <property type="molecule type" value="Genomic_DNA"/>
</dbReference>
<keyword evidence="6" id="KW-0539">Nucleus</keyword>
<dbReference type="Pfam" id="PF04434">
    <property type="entry name" value="SWIM"/>
    <property type="match status" value="1"/>
</dbReference>
<evidence type="ECO:0000256" key="2">
    <source>
        <dbReference type="ARBA" id="ARBA00022723"/>
    </source>
</evidence>
<evidence type="ECO:0000256" key="4">
    <source>
        <dbReference type="ARBA" id="ARBA00022833"/>
    </source>
</evidence>
<dbReference type="OrthoDB" id="694464at2759"/>
<keyword evidence="9" id="KW-1185">Reference proteome</keyword>
<evidence type="ECO:0000259" key="7">
    <source>
        <dbReference type="PROSITE" id="PS50966"/>
    </source>
</evidence>
<keyword evidence="4 6" id="KW-0862">Zinc</keyword>
<evidence type="ECO:0000256" key="6">
    <source>
        <dbReference type="RuleBase" id="RU367018"/>
    </source>
</evidence>
<keyword evidence="2 6" id="KW-0479">Metal-binding</keyword>
<protein>
    <recommendedName>
        <fullName evidence="6">Protein FAR1-RELATED SEQUENCE</fullName>
    </recommendedName>
</protein>
<sequence length="358" mass="42219">MSKGIRKNLGRLFTRDATFREQFFAIVNDMLTKEEFELAWQDLCCRYKIADNPFMIRTFQCREKWAKAWCQGNYCAGMTSTQRSESANMMLKRFVPRNSSMHHFVSQFELLLQDREMEEGRQEYQTKQLETKHKRMWPIERHALKIYTKAIFMLFRKHIDRASHFVVSGKGENYYVISHNNADNKPTWAKSHFMVYVEGGGTRYSCECGQFEHLGILCCHILRLMIRLDVAEIPEAHVMKRWTRSAKEVVPDHFKFPSKHVGTKQPLTHNKAMLNQNAIMAVNKGNIDMETFQVVMKHLMLLLKKLTTYCLLEPRKLSEIPQLMMMVHIMVYPTFSRTQGEKTNIYGAASSRQQRWHE</sequence>
<dbReference type="SMART" id="SM00575">
    <property type="entry name" value="ZnF_PMZ"/>
    <property type="match status" value="1"/>
</dbReference>
<evidence type="ECO:0000256" key="3">
    <source>
        <dbReference type="ARBA" id="ARBA00022771"/>
    </source>
</evidence>
<evidence type="ECO:0000313" key="9">
    <source>
        <dbReference type="Proteomes" id="UP000823388"/>
    </source>
</evidence>
<dbReference type="GO" id="GO:0008270">
    <property type="term" value="F:zinc ion binding"/>
    <property type="evidence" value="ECO:0007669"/>
    <property type="project" value="UniProtKB-UniRule"/>
</dbReference>
<dbReference type="GO" id="GO:0006355">
    <property type="term" value="P:regulation of DNA-templated transcription"/>
    <property type="evidence" value="ECO:0007669"/>
    <property type="project" value="UniProtKB-UniRule"/>
</dbReference>
<evidence type="ECO:0000256" key="5">
    <source>
        <dbReference type="PROSITE-ProRule" id="PRU00325"/>
    </source>
</evidence>
<comment type="similarity">
    <text evidence="1 6">Belongs to the FHY3/FAR1 family.</text>
</comment>
<comment type="function">
    <text evidence="6">Putative transcription activator involved in regulating light control of development.</text>
</comment>
<name>A0A8T0RYN4_PANVG</name>
<evidence type="ECO:0000313" key="8">
    <source>
        <dbReference type="EMBL" id="KAG2590594.1"/>
    </source>
</evidence>
<accession>A0A8T0RYN4</accession>
<dbReference type="GO" id="GO:0005634">
    <property type="term" value="C:nucleus"/>
    <property type="evidence" value="ECO:0007669"/>
    <property type="project" value="UniProtKB-SubCell"/>
</dbReference>